<dbReference type="RefSeq" id="WP_165299505.1">
    <property type="nucleotide sequence ID" value="NZ_JAAKZZ010000144.1"/>
</dbReference>
<accession>A0A6G4WZ77</accession>
<dbReference type="Pfam" id="PF13672">
    <property type="entry name" value="PP2C_2"/>
    <property type="match status" value="1"/>
</dbReference>
<protein>
    <recommendedName>
        <fullName evidence="2">PPM-type phosphatase domain-containing protein</fullName>
    </recommendedName>
</protein>
<evidence type="ECO:0000256" key="1">
    <source>
        <dbReference type="SAM" id="MobiDB-lite"/>
    </source>
</evidence>
<reference evidence="3 4" key="1">
    <citation type="submission" date="2020-02" db="EMBL/GenBank/DDBJ databases">
        <title>Whole-genome analyses of novel actinobacteria.</title>
        <authorList>
            <person name="Sahin N."/>
            <person name="Tatar D."/>
        </authorList>
    </citation>
    <scope>NUCLEOTIDE SEQUENCE [LARGE SCALE GENOMIC DNA]</scope>
    <source>
        <strain evidence="3 4">SB3404</strain>
    </source>
</reference>
<gene>
    <name evidence="3" type="ORF">G5C65_15950</name>
</gene>
<dbReference type="EMBL" id="JAAKZZ010000144">
    <property type="protein sequence ID" value="NGO69824.1"/>
    <property type="molecule type" value="Genomic_DNA"/>
</dbReference>
<dbReference type="AlphaFoldDB" id="A0A6G4WZ77"/>
<dbReference type="Proteomes" id="UP000477722">
    <property type="component" value="Unassembled WGS sequence"/>
</dbReference>
<feature type="region of interest" description="Disordered" evidence="1">
    <location>
        <begin position="1"/>
        <end position="164"/>
    </location>
</feature>
<dbReference type="InterPro" id="IPR001932">
    <property type="entry name" value="PPM-type_phosphatase-like_dom"/>
</dbReference>
<evidence type="ECO:0000259" key="2">
    <source>
        <dbReference type="Pfam" id="PF13672"/>
    </source>
</evidence>
<feature type="compositionally biased region" description="Basic and acidic residues" evidence="1">
    <location>
        <begin position="32"/>
        <end position="41"/>
    </location>
</feature>
<proteinExistence type="predicted"/>
<comment type="caution">
    <text evidence="3">The sequence shown here is derived from an EMBL/GenBank/DDBJ whole genome shotgun (WGS) entry which is preliminary data.</text>
</comment>
<feature type="compositionally biased region" description="Low complexity" evidence="1">
    <location>
        <begin position="148"/>
        <end position="161"/>
    </location>
</feature>
<sequence>MTEQGEQQTSDDGDDWWSQLYDPGASDTGRSWARDTLDDRFASVTWTMGEDAPTQVPPPRAPLAKEPVPEPDAGPELEPDAGPEPGPEGVAEPDPEPEPDPVSGPEPTTQLRTLPAAEPEPTTQLRPVTEPEPEPESEAQSEAKAEAEPAGAAEGAVLPLADPRELKDVVPDTELEGASFGPLTLRAVSLRGAATRRAGAPRGDALLVARFGSGGSGLLLIAVAHGHRAAREICHSIGVSVGRSHARLAEDISAGRRGALKSGLNRLTDRAYGKLRAQAAVLGLEPAEHTAELRCLLLPADPRCRMRVFFGVGDGGLFRLRDDEWQDIEPRATDPEPGEEEPDAEPFRFRASEAQPGDVLLLCGRGFAEPMRGEPVLADRLAVRWAGQPVTPEGFLTDVRARYWARAYEADRTVAAVWEP</sequence>
<evidence type="ECO:0000313" key="3">
    <source>
        <dbReference type="EMBL" id="NGO69824.1"/>
    </source>
</evidence>
<feature type="domain" description="PPM-type phosphatase" evidence="2">
    <location>
        <begin position="191"/>
        <end position="384"/>
    </location>
</feature>
<evidence type="ECO:0000313" key="4">
    <source>
        <dbReference type="Proteomes" id="UP000477722"/>
    </source>
</evidence>
<name>A0A6G4WZ77_9ACTN</name>
<keyword evidence="4" id="KW-1185">Reference proteome</keyword>
<organism evidence="3 4">
    <name type="scientific">Streptomyces boncukensis</name>
    <dbReference type="NCBI Taxonomy" id="2711219"/>
    <lineage>
        <taxon>Bacteria</taxon>
        <taxon>Bacillati</taxon>
        <taxon>Actinomycetota</taxon>
        <taxon>Actinomycetes</taxon>
        <taxon>Kitasatosporales</taxon>
        <taxon>Streptomycetaceae</taxon>
        <taxon>Streptomyces</taxon>
    </lineage>
</organism>
<feature type="region of interest" description="Disordered" evidence="1">
    <location>
        <begin position="326"/>
        <end position="345"/>
    </location>
</feature>